<reference evidence="12 13" key="1">
    <citation type="journal article" date="2013" name="Genome Announc.">
        <title>Complete Genome Sequence of a Chinese Strain of 'Candidatus Liberibacter asiaticus'.</title>
        <authorList>
            <person name="Lin H."/>
            <person name="Han C.S."/>
            <person name="Liu B."/>
            <person name="Lou B."/>
            <person name="Bai X."/>
            <person name="Deng C."/>
            <person name="Civerolo E.L."/>
            <person name="Gupta G."/>
        </authorList>
    </citation>
    <scope>NUCLEOTIDE SEQUENCE [LARGE SCALE GENOMIC DNA]</scope>
    <source>
        <strain evidence="13">gxpsy</strain>
    </source>
</reference>
<dbReference type="SUPFAM" id="SSF102114">
    <property type="entry name" value="Radical SAM enzymes"/>
    <property type="match status" value="1"/>
</dbReference>
<dbReference type="CDD" id="cd01335">
    <property type="entry name" value="Radical_SAM"/>
    <property type="match status" value="1"/>
</dbReference>
<evidence type="ECO:0000256" key="1">
    <source>
        <dbReference type="ARBA" id="ARBA00001933"/>
    </source>
</evidence>
<evidence type="ECO:0000313" key="12">
    <source>
        <dbReference type="EMBL" id="AGH17301.1"/>
    </source>
</evidence>
<evidence type="ECO:0000256" key="4">
    <source>
        <dbReference type="ARBA" id="ARBA00022485"/>
    </source>
</evidence>
<dbReference type="PIRSF" id="PIRSF004911">
    <property type="entry name" value="DUF160"/>
    <property type="match status" value="1"/>
</dbReference>
<organism evidence="12 13">
    <name type="scientific">Candidatus Liberibacter asiaticus str. gxpsy</name>
    <dbReference type="NCBI Taxonomy" id="1174529"/>
    <lineage>
        <taxon>Bacteria</taxon>
        <taxon>Pseudomonadati</taxon>
        <taxon>Pseudomonadota</taxon>
        <taxon>Alphaproteobacteria</taxon>
        <taxon>Hyphomicrobiales</taxon>
        <taxon>Rhizobiaceae</taxon>
        <taxon>Liberibacter</taxon>
    </lineage>
</organism>
<keyword evidence="9" id="KW-0411">Iron-sulfur</keyword>
<feature type="domain" description="Radical SAM core" evidence="11">
    <location>
        <begin position="91"/>
        <end position="304"/>
    </location>
</feature>
<gene>
    <name evidence="12" type="ORF">WSI_04665</name>
</gene>
<evidence type="ECO:0000256" key="2">
    <source>
        <dbReference type="ARBA" id="ARBA00001966"/>
    </source>
</evidence>
<evidence type="ECO:0000256" key="5">
    <source>
        <dbReference type="ARBA" id="ARBA00022691"/>
    </source>
</evidence>
<protein>
    <submittedName>
        <fullName evidence="12">L-lysine 2,3-aminomutase protein</fullName>
    </submittedName>
</protein>
<dbReference type="InterPro" id="IPR058240">
    <property type="entry name" value="rSAM_sf"/>
</dbReference>
<dbReference type="InterPro" id="IPR003739">
    <property type="entry name" value="Lys_aminomutase/Glu_NH3_mut"/>
</dbReference>
<proteinExistence type="inferred from homology"/>
<comment type="similarity">
    <text evidence="3">Belongs to the radical SAM superfamily. KamA family.</text>
</comment>
<dbReference type="NCBIfam" id="TIGR03822">
    <property type="entry name" value="AblA_like_2"/>
    <property type="match status" value="1"/>
</dbReference>
<keyword evidence="8" id="KW-0408">Iron</keyword>
<keyword evidence="13" id="KW-1185">Reference proteome</keyword>
<keyword evidence="6" id="KW-0479">Metal-binding</keyword>
<keyword evidence="7" id="KW-0663">Pyridoxal phosphate</keyword>
<evidence type="ECO:0000313" key="13">
    <source>
        <dbReference type="Proteomes" id="UP000011820"/>
    </source>
</evidence>
<dbReference type="Gene3D" id="3.20.20.70">
    <property type="entry name" value="Aldolase class I"/>
    <property type="match status" value="1"/>
</dbReference>
<keyword evidence="5" id="KW-0949">S-adenosyl-L-methionine</keyword>
<dbReference type="PANTHER" id="PTHR30538">
    <property type="entry name" value="LYSINE 2,3-AMINOMUTASE-RELATED"/>
    <property type="match status" value="1"/>
</dbReference>
<dbReference type="Proteomes" id="UP000011820">
    <property type="component" value="Chromosome"/>
</dbReference>
<dbReference type="PROSITE" id="PS51918">
    <property type="entry name" value="RADICAL_SAM"/>
    <property type="match status" value="1"/>
</dbReference>
<evidence type="ECO:0000256" key="6">
    <source>
        <dbReference type="ARBA" id="ARBA00022723"/>
    </source>
</evidence>
<evidence type="ECO:0000256" key="8">
    <source>
        <dbReference type="ARBA" id="ARBA00023004"/>
    </source>
</evidence>
<comment type="cofactor">
    <cofactor evidence="2">
        <name>[4Fe-4S] cluster</name>
        <dbReference type="ChEBI" id="CHEBI:49883"/>
    </cofactor>
</comment>
<accession>A0ABM5NH66</accession>
<dbReference type="InterPro" id="IPR007197">
    <property type="entry name" value="rSAM"/>
</dbReference>
<dbReference type="GeneID" id="93077292"/>
<dbReference type="Pfam" id="PF04055">
    <property type="entry name" value="Radical_SAM"/>
    <property type="match status" value="1"/>
</dbReference>
<evidence type="ECO:0000259" key="11">
    <source>
        <dbReference type="PROSITE" id="PS51918"/>
    </source>
</evidence>
<dbReference type="RefSeq" id="WP_015452896.1">
    <property type="nucleotide sequence ID" value="NC_020549.1"/>
</dbReference>
<evidence type="ECO:0000256" key="9">
    <source>
        <dbReference type="ARBA" id="ARBA00023014"/>
    </source>
</evidence>
<comment type="cofactor">
    <cofactor evidence="1">
        <name>pyridoxal 5'-phosphate</name>
        <dbReference type="ChEBI" id="CHEBI:597326"/>
    </cofactor>
</comment>
<dbReference type="SFLD" id="SFLDG01070">
    <property type="entry name" value="PLP-dependent"/>
    <property type="match status" value="1"/>
</dbReference>
<dbReference type="EMBL" id="CP004005">
    <property type="protein sequence ID" value="AGH17301.1"/>
    <property type="molecule type" value="Genomic_DNA"/>
</dbReference>
<keyword evidence="4" id="KW-0004">4Fe-4S</keyword>
<keyword evidence="10" id="KW-0413">Isomerase</keyword>
<name>A0ABM5NH66_LIBAS</name>
<evidence type="ECO:0000256" key="10">
    <source>
        <dbReference type="ARBA" id="ARBA00023235"/>
    </source>
</evidence>
<evidence type="ECO:0000256" key="7">
    <source>
        <dbReference type="ARBA" id="ARBA00022898"/>
    </source>
</evidence>
<dbReference type="SFLD" id="SFLDS00029">
    <property type="entry name" value="Radical_SAM"/>
    <property type="match status" value="1"/>
</dbReference>
<dbReference type="InterPro" id="IPR022447">
    <property type="entry name" value="Lys_aminomutase-rel"/>
</dbReference>
<dbReference type="NCBIfam" id="TIGR00238">
    <property type="entry name" value="KamA family radical SAM protein"/>
    <property type="match status" value="1"/>
</dbReference>
<dbReference type="PANTHER" id="PTHR30538:SF1">
    <property type="entry name" value="L-LYSINE 2,3-AMINOMUTASE"/>
    <property type="match status" value="1"/>
</dbReference>
<evidence type="ECO:0000256" key="3">
    <source>
        <dbReference type="ARBA" id="ARBA00008703"/>
    </source>
</evidence>
<sequence length="352" mass="40017">MQLRHKTLTSAQDLYNANLIKKEQIDEIKEISNHYSIALTPVIANLINPHNPNDPIARQFIPQKEELNILPEEREDPIGDNNHSPLKGIVHRYPDRILLKLLHVCPVYCRFCFRREMVGSQKGTVLSSKDTEAALAYIQEKSQIWEVIFTGGDPLILSHKRLQKVLKTLRYIKHVQILRFHSRVPIVDPQRINPELIQCLKEAGKPVYIAIHANHPYEFSEEAIAAISRLANAGIILLSQSVLLKGINDDPEILANLMRTFVELRIKPYYLHHPDLAAGTSHFRLTIEEGQKIVASLKEKISGLCQPFYILDLPGGYGKVKIDTHNIKKVGNGSYCITDHHNIVHDYPPKSS</sequence>
<dbReference type="InterPro" id="IPR013785">
    <property type="entry name" value="Aldolase_TIM"/>
</dbReference>